<keyword evidence="1" id="KW-1133">Transmembrane helix</keyword>
<feature type="transmembrane region" description="Helical" evidence="1">
    <location>
        <begin position="92"/>
        <end position="109"/>
    </location>
</feature>
<organism evidence="3 4">
    <name type="scientific">Paraferrimonas sedimenticola</name>
    <dbReference type="NCBI Taxonomy" id="375674"/>
    <lineage>
        <taxon>Bacteria</taxon>
        <taxon>Pseudomonadati</taxon>
        <taxon>Pseudomonadota</taxon>
        <taxon>Gammaproteobacteria</taxon>
        <taxon>Alteromonadales</taxon>
        <taxon>Ferrimonadaceae</taxon>
        <taxon>Paraferrimonas</taxon>
    </lineage>
</organism>
<dbReference type="AlphaFoldDB" id="A0AA37RVK1"/>
<evidence type="ECO:0000313" key="3">
    <source>
        <dbReference type="EMBL" id="GLP96049.1"/>
    </source>
</evidence>
<feature type="transmembrane region" description="Helical" evidence="1">
    <location>
        <begin position="114"/>
        <end position="131"/>
    </location>
</feature>
<feature type="signal peptide" evidence="2">
    <location>
        <begin position="1"/>
        <end position="22"/>
    </location>
</feature>
<evidence type="ECO:0000256" key="1">
    <source>
        <dbReference type="SAM" id="Phobius"/>
    </source>
</evidence>
<comment type="caution">
    <text evidence="3">The sequence shown here is derived from an EMBL/GenBank/DDBJ whole genome shotgun (WGS) entry which is preliminary data.</text>
</comment>
<reference evidence="3" key="2">
    <citation type="submission" date="2023-01" db="EMBL/GenBank/DDBJ databases">
        <title>Draft genome sequence of Paraferrimonas sedimenticola strain NBRC 101628.</title>
        <authorList>
            <person name="Sun Q."/>
            <person name="Mori K."/>
        </authorList>
    </citation>
    <scope>NUCLEOTIDE SEQUENCE</scope>
    <source>
        <strain evidence="3">NBRC 101628</strain>
    </source>
</reference>
<dbReference type="RefSeq" id="WP_095506949.1">
    <property type="nucleotide sequence ID" value="NZ_BSNC01000004.1"/>
</dbReference>
<dbReference type="Proteomes" id="UP001161422">
    <property type="component" value="Unassembled WGS sequence"/>
</dbReference>
<feature type="chain" id="PRO_5041311632" description="HupE / UreJ protein" evidence="2">
    <location>
        <begin position="23"/>
        <end position="199"/>
    </location>
</feature>
<protein>
    <recommendedName>
        <fullName evidence="5">HupE / UreJ protein</fullName>
    </recommendedName>
</protein>
<feature type="transmembrane region" description="Helical" evidence="1">
    <location>
        <begin position="32"/>
        <end position="56"/>
    </location>
</feature>
<evidence type="ECO:0000313" key="4">
    <source>
        <dbReference type="Proteomes" id="UP001161422"/>
    </source>
</evidence>
<keyword evidence="1" id="KW-0472">Membrane</keyword>
<sequence length="199" mass="21486">MLKPVVQLCLLAMSLVAWPSFAHSPIEGVGEFYNGLLHPLLIPAHVMLLLAVGIWFSQQQKAYLPQAMIAGAVAIVIGLYCSDYVDEKTVEILPLLTAVGVGLLAVCSWRAPKLVVTLVTAFSLLAIGIDSGQAELFGNGKTLSHLGTFLGSLFLLLNFGLLSRRFSQVNWQAIGWRVLASWVTAASFLVSLLQYKGMA</sequence>
<keyword evidence="4" id="KW-1185">Reference proteome</keyword>
<evidence type="ECO:0008006" key="5">
    <source>
        <dbReference type="Google" id="ProtNLM"/>
    </source>
</evidence>
<keyword evidence="1" id="KW-0812">Transmembrane</keyword>
<reference evidence="3" key="1">
    <citation type="journal article" date="2014" name="Int. J. Syst. Evol. Microbiol.">
        <title>Complete genome sequence of Corynebacterium casei LMG S-19264T (=DSM 44701T), isolated from a smear-ripened cheese.</title>
        <authorList>
            <consortium name="US DOE Joint Genome Institute (JGI-PGF)"/>
            <person name="Walter F."/>
            <person name="Albersmeier A."/>
            <person name="Kalinowski J."/>
            <person name="Ruckert C."/>
        </authorList>
    </citation>
    <scope>NUCLEOTIDE SEQUENCE</scope>
    <source>
        <strain evidence="3">NBRC 101628</strain>
    </source>
</reference>
<proteinExistence type="predicted"/>
<feature type="transmembrane region" description="Helical" evidence="1">
    <location>
        <begin position="63"/>
        <end position="80"/>
    </location>
</feature>
<dbReference type="InterPro" id="IPR007038">
    <property type="entry name" value="HupE_UreJ"/>
</dbReference>
<keyword evidence="2" id="KW-0732">Signal</keyword>
<dbReference type="Pfam" id="PF04955">
    <property type="entry name" value="HupE_UreJ"/>
    <property type="match status" value="1"/>
</dbReference>
<dbReference type="EMBL" id="BSNC01000004">
    <property type="protein sequence ID" value="GLP96049.1"/>
    <property type="molecule type" value="Genomic_DNA"/>
</dbReference>
<gene>
    <name evidence="3" type="ORF">GCM10007895_13550</name>
</gene>
<evidence type="ECO:0000256" key="2">
    <source>
        <dbReference type="SAM" id="SignalP"/>
    </source>
</evidence>
<accession>A0AA37RVK1</accession>
<feature type="transmembrane region" description="Helical" evidence="1">
    <location>
        <begin position="143"/>
        <end position="162"/>
    </location>
</feature>
<name>A0AA37RVK1_9GAMM</name>
<feature type="transmembrane region" description="Helical" evidence="1">
    <location>
        <begin position="174"/>
        <end position="195"/>
    </location>
</feature>